<organism evidence="6">
    <name type="scientific">Blastobotrys adeninivorans</name>
    <name type="common">Yeast</name>
    <name type="synonym">Arxula adeninivorans</name>
    <dbReference type="NCBI Taxonomy" id="409370"/>
    <lineage>
        <taxon>Eukaryota</taxon>
        <taxon>Fungi</taxon>
        <taxon>Dikarya</taxon>
        <taxon>Ascomycota</taxon>
        <taxon>Saccharomycotina</taxon>
        <taxon>Dipodascomycetes</taxon>
        <taxon>Dipodascales</taxon>
        <taxon>Trichomonascaceae</taxon>
        <taxon>Blastobotrys</taxon>
    </lineage>
</organism>
<dbReference type="PANTHER" id="PTHR13501">
    <property type="entry name" value="CHLOROPLAST 50S RIBOSOMAL PROTEIN L22-RELATED"/>
    <property type="match status" value="1"/>
</dbReference>
<feature type="region of interest" description="Disordered" evidence="5">
    <location>
        <begin position="266"/>
        <end position="299"/>
    </location>
</feature>
<dbReference type="InterPro" id="IPR036394">
    <property type="entry name" value="Ribosomal_uL22_sf"/>
</dbReference>
<dbReference type="Gene3D" id="3.90.470.10">
    <property type="entry name" value="Ribosomal protein L22/L17"/>
    <property type="match status" value="1"/>
</dbReference>
<dbReference type="InterPro" id="IPR001063">
    <property type="entry name" value="Ribosomal_uL22"/>
</dbReference>
<evidence type="ECO:0000256" key="2">
    <source>
        <dbReference type="ARBA" id="ARBA00022980"/>
    </source>
</evidence>
<dbReference type="EMBL" id="HG937693">
    <property type="protein sequence ID" value="CDP34381.1"/>
    <property type="molecule type" value="Genomic_DNA"/>
</dbReference>
<keyword evidence="2 4" id="KW-0689">Ribosomal protein</keyword>
<protein>
    <submittedName>
        <fullName evidence="6">ARAD1C11044p</fullName>
    </submittedName>
</protein>
<gene>
    <name evidence="6" type="ORF">GNLVRS02_ARAD1C11044g</name>
</gene>
<dbReference type="AlphaFoldDB" id="A0A060T5C7"/>
<dbReference type="GO" id="GO:0003735">
    <property type="term" value="F:structural constituent of ribosome"/>
    <property type="evidence" value="ECO:0007669"/>
    <property type="project" value="InterPro"/>
</dbReference>
<dbReference type="GO" id="GO:0005762">
    <property type="term" value="C:mitochondrial large ribosomal subunit"/>
    <property type="evidence" value="ECO:0007669"/>
    <property type="project" value="TreeGrafter"/>
</dbReference>
<dbReference type="SUPFAM" id="SSF54843">
    <property type="entry name" value="Ribosomal protein L22"/>
    <property type="match status" value="1"/>
</dbReference>
<sequence length="299" mass="34028">MYLTRPRIGGRLGGRFAQVTPLMKSFSALSIRRANTGSIFGQVTETDPKASSMLDQMTPSAESQKKEDENSSAVPSGPKSDRVLRNDPDVRNLMHPQPKTAPELLLSPLKLRLYQLALEKYGKYVPDATVKLDGKEYQLSLSKQEQQALEPNVYLRSYRIKSSPKKATPFLRMLRGMKLKEAITQCHFSAKHISRDVGDMLTRGIKEAQALGLDPDNVYLAQIWVGKDGGNIKRIDFKGRGKMGIIEHKWVHVRAILKPLEAKDQFENKQKKQKQSRKVWTQLESRPIHDFPRGSEYKW</sequence>
<dbReference type="PANTHER" id="PTHR13501:SF8">
    <property type="entry name" value="LARGE RIBOSOMAL SUBUNIT PROTEIN UL22M"/>
    <property type="match status" value="1"/>
</dbReference>
<dbReference type="PhylomeDB" id="A0A060T5C7"/>
<feature type="compositionally biased region" description="Basic and acidic residues" evidence="5">
    <location>
        <begin position="79"/>
        <end position="92"/>
    </location>
</feature>
<proteinExistence type="inferred from homology"/>
<evidence type="ECO:0000256" key="3">
    <source>
        <dbReference type="ARBA" id="ARBA00023274"/>
    </source>
</evidence>
<dbReference type="CDD" id="cd00336">
    <property type="entry name" value="Ribosomal_L22"/>
    <property type="match status" value="1"/>
</dbReference>
<dbReference type="Pfam" id="PF00237">
    <property type="entry name" value="Ribosomal_L22"/>
    <property type="match status" value="1"/>
</dbReference>
<dbReference type="GO" id="GO:0006412">
    <property type="term" value="P:translation"/>
    <property type="evidence" value="ECO:0007669"/>
    <property type="project" value="InterPro"/>
</dbReference>
<evidence type="ECO:0000313" key="6">
    <source>
        <dbReference type="EMBL" id="CDP34381.1"/>
    </source>
</evidence>
<comment type="similarity">
    <text evidence="1 4">Belongs to the universal ribosomal protein uL22 family.</text>
</comment>
<feature type="compositionally biased region" description="Polar residues" evidence="5">
    <location>
        <begin position="53"/>
        <end position="62"/>
    </location>
</feature>
<accession>A0A060T5C7</accession>
<keyword evidence="3 4" id="KW-0687">Ribonucleoprotein</keyword>
<reference evidence="6" key="2">
    <citation type="submission" date="2014-06" db="EMBL/GenBank/DDBJ databases">
        <title>The complete genome of Blastobotrys (Arxula) adeninivorans LS3 - a yeast of biotechnological interest.</title>
        <authorList>
            <person name="Kunze G."/>
            <person name="Gaillardin C."/>
            <person name="Czernicka M."/>
            <person name="Durrens P."/>
            <person name="Martin T."/>
            <person name="Boer E."/>
            <person name="Gabaldon T."/>
            <person name="Cruz J."/>
            <person name="Talla E."/>
            <person name="Marck C."/>
            <person name="Goffeau A."/>
            <person name="Barbe V."/>
            <person name="Baret P."/>
            <person name="Baronian K."/>
            <person name="Beier S."/>
            <person name="Bleykasten C."/>
            <person name="Bode R."/>
            <person name="Casaregola S."/>
            <person name="Despons L."/>
            <person name="Fairhead C."/>
            <person name="Giersberg M."/>
            <person name="Gierski P."/>
            <person name="Hahnel U."/>
            <person name="Hartmann A."/>
            <person name="Jankowska D."/>
            <person name="Jubin C."/>
            <person name="Jung P."/>
            <person name="Lafontaine I."/>
            <person name="Leh-Louis V."/>
            <person name="Lemaire M."/>
            <person name="Marcet-Houben M."/>
            <person name="Mascher M."/>
            <person name="Morel G."/>
            <person name="Richard G.-F."/>
            <person name="Riechen J."/>
            <person name="Sacerdot C."/>
            <person name="Sarkar A."/>
            <person name="Savel G."/>
            <person name="Schacherer J."/>
            <person name="Sherman D."/>
            <person name="Straub M.-L."/>
            <person name="Stein N."/>
            <person name="Thierry A."/>
            <person name="Trautwein-Schult A."/>
            <person name="Westhof E."/>
            <person name="Worch S."/>
            <person name="Dujon B."/>
            <person name="Souciet J.-L."/>
            <person name="Wincker P."/>
            <person name="Scholz U."/>
            <person name="Neuveglise N."/>
        </authorList>
    </citation>
    <scope>NUCLEOTIDE SEQUENCE</scope>
    <source>
        <strain evidence="6">LS3</strain>
    </source>
</reference>
<reference evidence="6" key="1">
    <citation type="submission" date="2014-02" db="EMBL/GenBank/DDBJ databases">
        <authorList>
            <person name="Genoscope - CEA"/>
        </authorList>
    </citation>
    <scope>NUCLEOTIDE SEQUENCE</scope>
    <source>
        <strain evidence="6">LS3</strain>
    </source>
</reference>
<evidence type="ECO:0000256" key="5">
    <source>
        <dbReference type="SAM" id="MobiDB-lite"/>
    </source>
</evidence>
<evidence type="ECO:0000256" key="1">
    <source>
        <dbReference type="ARBA" id="ARBA00009451"/>
    </source>
</evidence>
<feature type="compositionally biased region" description="Basic and acidic residues" evidence="5">
    <location>
        <begin position="286"/>
        <end position="299"/>
    </location>
</feature>
<dbReference type="InterPro" id="IPR047867">
    <property type="entry name" value="Ribosomal_uL22_bac/org-type"/>
</dbReference>
<evidence type="ECO:0000256" key="4">
    <source>
        <dbReference type="RuleBase" id="RU004005"/>
    </source>
</evidence>
<name>A0A060T5C7_BLAAD</name>
<feature type="region of interest" description="Disordered" evidence="5">
    <location>
        <begin position="42"/>
        <end position="96"/>
    </location>
</feature>